<feature type="transmembrane region" description="Helical" evidence="5">
    <location>
        <begin position="106"/>
        <end position="121"/>
    </location>
</feature>
<evidence type="ECO:0000259" key="6">
    <source>
        <dbReference type="Pfam" id="PF04932"/>
    </source>
</evidence>
<evidence type="ECO:0000256" key="1">
    <source>
        <dbReference type="ARBA" id="ARBA00004141"/>
    </source>
</evidence>
<dbReference type="PANTHER" id="PTHR37422:SF23">
    <property type="entry name" value="TEICHURONIC ACID BIOSYNTHESIS PROTEIN TUAE"/>
    <property type="match status" value="1"/>
</dbReference>
<dbReference type="InterPro" id="IPR007016">
    <property type="entry name" value="O-antigen_ligase-rel_domated"/>
</dbReference>
<dbReference type="InterPro" id="IPR045979">
    <property type="entry name" value="DUF5935"/>
</dbReference>
<evidence type="ECO:0000256" key="3">
    <source>
        <dbReference type="ARBA" id="ARBA00022989"/>
    </source>
</evidence>
<dbReference type="GO" id="GO:0016874">
    <property type="term" value="F:ligase activity"/>
    <property type="evidence" value="ECO:0007669"/>
    <property type="project" value="UniProtKB-KW"/>
</dbReference>
<feature type="transmembrane region" description="Helical" evidence="5">
    <location>
        <begin position="128"/>
        <end position="149"/>
    </location>
</feature>
<feature type="transmembrane region" description="Helical" evidence="5">
    <location>
        <begin position="169"/>
        <end position="185"/>
    </location>
</feature>
<feature type="domain" description="O-antigen ligase-related" evidence="6">
    <location>
        <begin position="201"/>
        <end position="331"/>
    </location>
</feature>
<organism evidence="8 9">
    <name type="scientific">Nitrosococcus wardiae</name>
    <dbReference type="NCBI Taxonomy" id="1814290"/>
    <lineage>
        <taxon>Bacteria</taxon>
        <taxon>Pseudomonadati</taxon>
        <taxon>Pseudomonadota</taxon>
        <taxon>Gammaproteobacteria</taxon>
        <taxon>Chromatiales</taxon>
        <taxon>Chromatiaceae</taxon>
        <taxon>Nitrosococcus</taxon>
    </lineage>
</organism>
<dbReference type="NCBIfam" id="TIGR03097">
    <property type="entry name" value="PEP_O_lig_1"/>
    <property type="match status" value="1"/>
</dbReference>
<reference evidence="8 9" key="1">
    <citation type="submission" date="2019-03" db="EMBL/GenBank/DDBJ databases">
        <title>The genome sequence of Nitrosococcus wardiae strain D1FHST reveals the archetypal metabolic capacity of ammonia-oxidizing Gammaproteobacteria.</title>
        <authorList>
            <person name="Wang L."/>
            <person name="Lim C.K."/>
            <person name="Hanson T.E."/>
            <person name="Dang H."/>
            <person name="Klotz M.G."/>
        </authorList>
    </citation>
    <scope>NUCLEOTIDE SEQUENCE [LARGE SCALE GENOMIC DNA]</scope>
    <source>
        <strain evidence="8 9">D1FHS</strain>
    </source>
</reference>
<dbReference type="AlphaFoldDB" id="A0A4P7BZ83"/>
<dbReference type="Pfam" id="PF19358">
    <property type="entry name" value="DUF5935"/>
    <property type="match status" value="1"/>
</dbReference>
<dbReference type="GO" id="GO:0016020">
    <property type="term" value="C:membrane"/>
    <property type="evidence" value="ECO:0007669"/>
    <property type="project" value="UniProtKB-SubCell"/>
</dbReference>
<dbReference type="EMBL" id="CP038033">
    <property type="protein sequence ID" value="QBQ54510.1"/>
    <property type="molecule type" value="Genomic_DNA"/>
</dbReference>
<dbReference type="OrthoDB" id="9772644at2"/>
<evidence type="ECO:0000313" key="9">
    <source>
        <dbReference type="Proteomes" id="UP000294325"/>
    </source>
</evidence>
<comment type="subcellular location">
    <subcellularLocation>
        <location evidence="1">Membrane</location>
        <topology evidence="1">Multi-pass membrane protein</topology>
    </subcellularLocation>
</comment>
<feature type="transmembrane region" description="Helical" evidence="5">
    <location>
        <begin position="76"/>
        <end position="100"/>
    </location>
</feature>
<keyword evidence="9" id="KW-1185">Reference proteome</keyword>
<name>A0A4P7BZ83_9GAMM</name>
<keyword evidence="8" id="KW-0436">Ligase</keyword>
<protein>
    <submittedName>
        <fullName evidence="8">Putative O-glycosylation ligase, exosortase A system-associated</fullName>
    </submittedName>
</protein>
<keyword evidence="4 5" id="KW-0472">Membrane</keyword>
<evidence type="ECO:0000256" key="5">
    <source>
        <dbReference type="SAM" id="Phobius"/>
    </source>
</evidence>
<feature type="transmembrane region" description="Helical" evidence="5">
    <location>
        <begin position="43"/>
        <end position="64"/>
    </location>
</feature>
<sequence>MRDLAVFLAVFGTLPFILARPWVGILVLSWIGYMNPHRLAWGFAYDFPFAQVVAMTLFLSILLSKEPKRIPWTRETVVLLLFTLWMLVSTIDAQFSYLAWEQWDKVWKIQLIVFLTLMLITDKQRITLLVWVIVLSIGFYGVKGGLFTIFTGGSSRVLGPPQSFIETRGAIALALNMVIPLMRYLQLQTQNPSARMAFTLAIGLTVFAVVGTQSRGGLLGLLTMGAMLTLKTRGAALFAVFGAVVLALAFYFMPAQWKERMEMLTTPEQTAQQDASARQRIDAWSFGYYKALSEPLTGGGFEVYVEHGVEAHSIWFEVLGEQGFIGFGLYLVLWLTTWRSASRIIKIVGKRQDIRWMRDLAAMIQASLIAYAAGGSFLGLAYFDFFYTLIALIVICKVLLNKALAEESAEYSTPIGNYPRPDNRAVL</sequence>
<feature type="transmembrane region" description="Helical" evidence="5">
    <location>
        <begin position="356"/>
        <end position="374"/>
    </location>
</feature>
<dbReference type="Pfam" id="PF04932">
    <property type="entry name" value="Wzy_C"/>
    <property type="match status" value="1"/>
</dbReference>
<feature type="transmembrane region" description="Helical" evidence="5">
    <location>
        <begin position="234"/>
        <end position="253"/>
    </location>
</feature>
<evidence type="ECO:0000313" key="8">
    <source>
        <dbReference type="EMBL" id="QBQ54510.1"/>
    </source>
</evidence>
<dbReference type="KEGG" id="nwr:E3U44_08315"/>
<proteinExistence type="predicted"/>
<dbReference type="InterPro" id="IPR051533">
    <property type="entry name" value="WaaL-like"/>
</dbReference>
<keyword evidence="2 5" id="KW-0812">Transmembrane</keyword>
<dbReference type="RefSeq" id="WP_134357707.1">
    <property type="nucleotide sequence ID" value="NZ_CP038033.1"/>
</dbReference>
<evidence type="ECO:0000256" key="2">
    <source>
        <dbReference type="ARBA" id="ARBA00022692"/>
    </source>
</evidence>
<dbReference type="Proteomes" id="UP000294325">
    <property type="component" value="Chromosome"/>
</dbReference>
<feature type="transmembrane region" description="Helical" evidence="5">
    <location>
        <begin position="197"/>
        <end position="214"/>
    </location>
</feature>
<accession>A0A4P7BZ83</accession>
<evidence type="ECO:0000259" key="7">
    <source>
        <dbReference type="Pfam" id="PF19358"/>
    </source>
</evidence>
<keyword evidence="3 5" id="KW-1133">Transmembrane helix</keyword>
<dbReference type="PANTHER" id="PTHR37422">
    <property type="entry name" value="TEICHURONIC ACID BIOSYNTHESIS PROTEIN TUAE"/>
    <property type="match status" value="1"/>
</dbReference>
<feature type="domain" description="DUF5935" evidence="7">
    <location>
        <begin position="1"/>
        <end position="186"/>
    </location>
</feature>
<evidence type="ECO:0000256" key="4">
    <source>
        <dbReference type="ARBA" id="ARBA00023136"/>
    </source>
</evidence>
<gene>
    <name evidence="8" type="ORF">E3U44_08315</name>
</gene>
<dbReference type="InterPro" id="IPR017528">
    <property type="entry name" value="CHP03097O-antigen_lig-rel"/>
</dbReference>